<accession>A0ABQ5CXH2</accession>
<dbReference type="EMBL" id="BQNB010014553">
    <property type="protein sequence ID" value="GJT29564.1"/>
    <property type="molecule type" value="Genomic_DNA"/>
</dbReference>
<reference evidence="1" key="1">
    <citation type="journal article" date="2022" name="Int. J. Mol. Sci.">
        <title>Draft Genome of Tanacetum Coccineum: Genomic Comparison of Closely Related Tanacetum-Family Plants.</title>
        <authorList>
            <person name="Yamashiro T."/>
            <person name="Shiraishi A."/>
            <person name="Nakayama K."/>
            <person name="Satake H."/>
        </authorList>
    </citation>
    <scope>NUCLEOTIDE SEQUENCE</scope>
</reference>
<name>A0ABQ5CXH2_9ASTR</name>
<evidence type="ECO:0000313" key="2">
    <source>
        <dbReference type="Proteomes" id="UP001151760"/>
    </source>
</evidence>
<keyword evidence="2" id="KW-1185">Reference proteome</keyword>
<dbReference type="Proteomes" id="UP001151760">
    <property type="component" value="Unassembled WGS sequence"/>
</dbReference>
<sequence length="124" mass="13666">MTKCFGSLGVKNPRVSHEILRKPSYGNLDVQHGLDHETQDKPQPRFARCGSAIALDHLKNYNYSEADKEAHVREFSIIIPCFSFKDDGNGMDPEAMRHCLSFVFISTIGKCAGGAGAKKGRQAP</sequence>
<comment type="caution">
    <text evidence="1">The sequence shown here is derived from an EMBL/GenBank/DDBJ whole genome shotgun (WGS) entry which is preliminary data.</text>
</comment>
<gene>
    <name evidence="1" type="ORF">Tco_0909839</name>
</gene>
<proteinExistence type="predicted"/>
<protein>
    <submittedName>
        <fullName evidence="1">Uncharacterized protein</fullName>
    </submittedName>
</protein>
<evidence type="ECO:0000313" key="1">
    <source>
        <dbReference type="EMBL" id="GJT29564.1"/>
    </source>
</evidence>
<reference evidence="1" key="2">
    <citation type="submission" date="2022-01" db="EMBL/GenBank/DDBJ databases">
        <authorList>
            <person name="Yamashiro T."/>
            <person name="Shiraishi A."/>
            <person name="Satake H."/>
            <person name="Nakayama K."/>
        </authorList>
    </citation>
    <scope>NUCLEOTIDE SEQUENCE</scope>
</reference>
<organism evidence="1 2">
    <name type="scientific">Tanacetum coccineum</name>
    <dbReference type="NCBI Taxonomy" id="301880"/>
    <lineage>
        <taxon>Eukaryota</taxon>
        <taxon>Viridiplantae</taxon>
        <taxon>Streptophyta</taxon>
        <taxon>Embryophyta</taxon>
        <taxon>Tracheophyta</taxon>
        <taxon>Spermatophyta</taxon>
        <taxon>Magnoliopsida</taxon>
        <taxon>eudicotyledons</taxon>
        <taxon>Gunneridae</taxon>
        <taxon>Pentapetalae</taxon>
        <taxon>asterids</taxon>
        <taxon>campanulids</taxon>
        <taxon>Asterales</taxon>
        <taxon>Asteraceae</taxon>
        <taxon>Asteroideae</taxon>
        <taxon>Anthemideae</taxon>
        <taxon>Anthemidinae</taxon>
        <taxon>Tanacetum</taxon>
    </lineage>
</organism>